<dbReference type="GO" id="GO:0003756">
    <property type="term" value="F:protein disulfide isomerase activity"/>
    <property type="evidence" value="ECO:0007669"/>
    <property type="project" value="TreeGrafter"/>
</dbReference>
<accession>A0A6J1MAT1</accession>
<feature type="signal peptide" evidence="3">
    <location>
        <begin position="1"/>
        <end position="22"/>
    </location>
</feature>
<dbReference type="KEGG" id="dhe:111603942"/>
<dbReference type="Gene3D" id="3.40.30.10">
    <property type="entry name" value="Glutaredoxin"/>
    <property type="match status" value="2"/>
</dbReference>
<sequence>MLGNTDLCSPLILVLASLLVQAKLPLRQELISLSPNSLRSSSDGQVFLAELYVAHCESCSSLRLNYLAAILEDRSDANVTVGTIDCIKYANFCSELNITKYPTVGIFKRRGEQYRLLYGSPDLLTLMKVLGLQHDGGMVESRELRDERICNPGRVFALEPGTFTRTLSHGQFLVKFYSPTCFHCRVLAPAWIELATRLQSYDLCVGELDCTIAVAICNNFEIKHVPTIAWFRNGEKVQVYSGPRDLSYLKEFALDMLHGTYRNRYSYSTGSIKERNDVFLILAFTIYIFVL</sequence>
<dbReference type="Pfam" id="PF00085">
    <property type="entry name" value="Thioredoxin"/>
    <property type="match status" value="2"/>
</dbReference>
<dbReference type="InterPro" id="IPR036249">
    <property type="entry name" value="Thioredoxin-like_sf"/>
</dbReference>
<dbReference type="GO" id="GO:0006457">
    <property type="term" value="P:protein folding"/>
    <property type="evidence" value="ECO:0007669"/>
    <property type="project" value="TreeGrafter"/>
</dbReference>
<dbReference type="OMA" id="WTELAKG"/>
<organism evidence="5 6">
    <name type="scientific">Drosophila hydei</name>
    <name type="common">Fruit fly</name>
    <dbReference type="NCBI Taxonomy" id="7224"/>
    <lineage>
        <taxon>Eukaryota</taxon>
        <taxon>Metazoa</taxon>
        <taxon>Ecdysozoa</taxon>
        <taxon>Arthropoda</taxon>
        <taxon>Hexapoda</taxon>
        <taxon>Insecta</taxon>
        <taxon>Pterygota</taxon>
        <taxon>Neoptera</taxon>
        <taxon>Endopterygota</taxon>
        <taxon>Diptera</taxon>
        <taxon>Brachycera</taxon>
        <taxon>Muscomorpha</taxon>
        <taxon>Ephydroidea</taxon>
        <taxon>Drosophilidae</taxon>
        <taxon>Drosophila</taxon>
    </lineage>
</organism>
<evidence type="ECO:0000256" key="2">
    <source>
        <dbReference type="ARBA" id="ARBA00022729"/>
    </source>
</evidence>
<evidence type="ECO:0000256" key="1">
    <source>
        <dbReference type="ARBA" id="ARBA00006347"/>
    </source>
</evidence>
<name>A0A6J1MAT1_DROHY</name>
<dbReference type="SUPFAM" id="SSF52833">
    <property type="entry name" value="Thioredoxin-like"/>
    <property type="match status" value="2"/>
</dbReference>
<evidence type="ECO:0000256" key="3">
    <source>
        <dbReference type="SAM" id="SignalP"/>
    </source>
</evidence>
<feature type="domain" description="Thioredoxin" evidence="4">
    <location>
        <begin position="147"/>
        <end position="259"/>
    </location>
</feature>
<dbReference type="PANTHER" id="PTHR45672:SF3">
    <property type="entry name" value="THIOREDOXIN DOMAIN-CONTAINING PROTEIN 5"/>
    <property type="match status" value="1"/>
</dbReference>
<evidence type="ECO:0000313" key="6">
    <source>
        <dbReference type="RefSeq" id="XP_023177538.1"/>
    </source>
</evidence>
<dbReference type="InterPro" id="IPR013766">
    <property type="entry name" value="Thioredoxin_domain"/>
</dbReference>
<dbReference type="OrthoDB" id="72053at2759"/>
<feature type="chain" id="PRO_5026802109" evidence="3">
    <location>
        <begin position="23"/>
        <end position="291"/>
    </location>
</feature>
<dbReference type="PROSITE" id="PS51352">
    <property type="entry name" value="THIOREDOXIN_2"/>
    <property type="match status" value="1"/>
</dbReference>
<keyword evidence="2 3" id="KW-0732">Signal</keyword>
<dbReference type="RefSeq" id="XP_023177538.1">
    <property type="nucleotide sequence ID" value="XM_023321770.2"/>
</dbReference>
<protein>
    <submittedName>
        <fullName evidence="6">Thioredoxin domain-containing protein 5-like</fullName>
    </submittedName>
</protein>
<proteinExistence type="inferred from homology"/>
<comment type="similarity">
    <text evidence="1">Belongs to the protein disulfide isomerase family.</text>
</comment>
<evidence type="ECO:0000313" key="5">
    <source>
        <dbReference type="Proteomes" id="UP000504633"/>
    </source>
</evidence>
<dbReference type="PANTHER" id="PTHR45672">
    <property type="entry name" value="PROTEIN DISULFIDE-ISOMERASE C17H9.14C-RELATED"/>
    <property type="match status" value="1"/>
</dbReference>
<dbReference type="InterPro" id="IPR051063">
    <property type="entry name" value="PDI"/>
</dbReference>
<dbReference type="GeneID" id="111603942"/>
<dbReference type="GO" id="GO:0005783">
    <property type="term" value="C:endoplasmic reticulum"/>
    <property type="evidence" value="ECO:0007669"/>
    <property type="project" value="TreeGrafter"/>
</dbReference>
<dbReference type="CDD" id="cd02961">
    <property type="entry name" value="PDI_a_family"/>
    <property type="match status" value="1"/>
</dbReference>
<evidence type="ECO:0000259" key="4">
    <source>
        <dbReference type="PROSITE" id="PS51352"/>
    </source>
</evidence>
<dbReference type="Proteomes" id="UP000504633">
    <property type="component" value="Unplaced"/>
</dbReference>
<gene>
    <name evidence="6" type="primary">LOC111603942</name>
</gene>
<reference evidence="6" key="1">
    <citation type="submission" date="2025-08" db="UniProtKB">
        <authorList>
            <consortium name="RefSeq"/>
        </authorList>
    </citation>
    <scope>IDENTIFICATION</scope>
    <source>
        <strain evidence="6">15085-1641.00</strain>
        <tissue evidence="6">Whole body</tissue>
    </source>
</reference>
<dbReference type="AlphaFoldDB" id="A0A6J1MAT1"/>
<keyword evidence="5" id="KW-1185">Reference proteome</keyword>